<dbReference type="Pfam" id="PF20976">
    <property type="entry name" value="Pop8"/>
    <property type="match status" value="1"/>
</dbReference>
<organism evidence="2 3">
    <name type="scientific">Naumovozyma dairenensis (strain ATCC 10597 / BCRC 20456 / CBS 421 / NBRC 0211 / NRRL Y-12639)</name>
    <name type="common">Saccharomyces dairenensis</name>
    <dbReference type="NCBI Taxonomy" id="1071378"/>
    <lineage>
        <taxon>Eukaryota</taxon>
        <taxon>Fungi</taxon>
        <taxon>Dikarya</taxon>
        <taxon>Ascomycota</taxon>
        <taxon>Saccharomycotina</taxon>
        <taxon>Saccharomycetes</taxon>
        <taxon>Saccharomycetales</taxon>
        <taxon>Saccharomycetaceae</taxon>
        <taxon>Naumovozyma</taxon>
    </lineage>
</organism>
<dbReference type="RefSeq" id="XP_003668570.1">
    <property type="nucleotide sequence ID" value="XM_003668522.1"/>
</dbReference>
<evidence type="ECO:0000259" key="1">
    <source>
        <dbReference type="Pfam" id="PF20976"/>
    </source>
</evidence>
<dbReference type="OMA" id="WLKKVME"/>
<dbReference type="GO" id="GO:0005655">
    <property type="term" value="C:nucleolar ribonuclease P complex"/>
    <property type="evidence" value="ECO:0007669"/>
    <property type="project" value="EnsemblFungi"/>
</dbReference>
<dbReference type="InterPro" id="IPR020347">
    <property type="entry name" value="Pop8"/>
</dbReference>
<dbReference type="GO" id="GO:0005829">
    <property type="term" value="C:cytosol"/>
    <property type="evidence" value="ECO:0007669"/>
    <property type="project" value="EnsemblFungi"/>
</dbReference>
<dbReference type="HOGENOM" id="CLU_153352_0_0_1"/>
<dbReference type="GO" id="GO:0034965">
    <property type="term" value="P:intronic box C/D snoRNA processing"/>
    <property type="evidence" value="ECO:0007669"/>
    <property type="project" value="EnsemblFungi"/>
</dbReference>
<evidence type="ECO:0000313" key="3">
    <source>
        <dbReference type="Proteomes" id="UP000000689"/>
    </source>
</evidence>
<dbReference type="GeneID" id="11498416"/>
<dbReference type="OrthoDB" id="4056858at2759"/>
<dbReference type="PANTHER" id="PTHR28173:SF1">
    <property type="entry name" value="RIBONUCLEASES P_MRP PROTEIN SUBUNIT POP8"/>
    <property type="match status" value="1"/>
</dbReference>
<proteinExistence type="predicted"/>
<feature type="domain" description="Ribonucleases P/MRP subunit Pop8-like" evidence="1">
    <location>
        <begin position="2"/>
        <end position="46"/>
    </location>
</feature>
<protein>
    <recommendedName>
        <fullName evidence="1">Ribonucleases P/MRP subunit Pop8-like domain-containing protein</fullName>
    </recommendedName>
</protein>
<sequence length="95" mass="10735">MNALKRSYGIFGEGLEYSLIHQDDKIAYVRVSHHDKDVFSSSIATYISTDELIGSPLIVQILQETSNLESLDISSDDQLWLKKVIEENEEDTACN</sequence>
<dbReference type="AlphaFoldDB" id="G0W6B6"/>
<dbReference type="InterPro" id="IPR049128">
    <property type="entry name" value="Pop8-like_dom"/>
</dbReference>
<dbReference type="GO" id="GO:0001682">
    <property type="term" value="P:tRNA 5'-leader removal"/>
    <property type="evidence" value="ECO:0007669"/>
    <property type="project" value="EnsemblFungi"/>
</dbReference>
<dbReference type="GO" id="GO:0000172">
    <property type="term" value="C:ribonuclease MRP complex"/>
    <property type="evidence" value="ECO:0007669"/>
    <property type="project" value="EnsemblFungi"/>
</dbReference>
<dbReference type="GO" id="GO:0000294">
    <property type="term" value="P:nuclear-transcribed mRNA catabolic process, RNase MRP-dependent"/>
    <property type="evidence" value="ECO:0007669"/>
    <property type="project" value="EnsemblFungi"/>
</dbReference>
<dbReference type="Proteomes" id="UP000000689">
    <property type="component" value="Chromosome 2"/>
</dbReference>
<dbReference type="PANTHER" id="PTHR28173">
    <property type="entry name" value="RIBONUCLEASES P/MRP PROTEIN SUBUNIT POP8"/>
    <property type="match status" value="1"/>
</dbReference>
<reference evidence="2 3" key="1">
    <citation type="journal article" date="2011" name="Proc. Natl. Acad. Sci. U.S.A.">
        <title>Evolutionary erosion of yeast sex chromosomes by mating-type switching accidents.</title>
        <authorList>
            <person name="Gordon J.L."/>
            <person name="Armisen D."/>
            <person name="Proux-Wera E."/>
            <person name="Oheigeartaigh S.S."/>
            <person name="Byrne K.P."/>
            <person name="Wolfe K.H."/>
        </authorList>
    </citation>
    <scope>NUCLEOTIDE SEQUENCE [LARGE SCALE GENOMIC DNA]</scope>
    <source>
        <strain evidence="3">ATCC 10597 / BCRC 20456 / CBS 421 / NBRC 0211 / NRRL Y-12639</strain>
    </source>
</reference>
<dbReference type="GO" id="GO:0004526">
    <property type="term" value="F:ribonuclease P activity"/>
    <property type="evidence" value="ECO:0007669"/>
    <property type="project" value="EnsemblFungi"/>
</dbReference>
<evidence type="ECO:0000313" key="2">
    <source>
        <dbReference type="EMBL" id="CCD23327.1"/>
    </source>
</evidence>
<dbReference type="EMBL" id="HE580268">
    <property type="protein sequence ID" value="CCD23327.1"/>
    <property type="molecule type" value="Genomic_DNA"/>
</dbReference>
<gene>
    <name evidence="2" type="primary">NDAI0B02920</name>
    <name evidence="2" type="ordered locus">NDAI_0B02920</name>
</gene>
<dbReference type="eggNOG" id="ENOG502SCWV">
    <property type="taxonomic scope" value="Eukaryota"/>
</dbReference>
<dbReference type="GO" id="GO:0000460">
    <property type="term" value="P:maturation of 5.8S rRNA"/>
    <property type="evidence" value="ECO:0007669"/>
    <property type="project" value="EnsemblFungi"/>
</dbReference>
<dbReference type="STRING" id="1071378.G0W6B6"/>
<keyword evidence="3" id="KW-1185">Reference proteome</keyword>
<dbReference type="KEGG" id="ndi:NDAI_0B02920"/>
<accession>G0W6B6</accession>
<name>G0W6B6_NAUDC</name>
<dbReference type="GO" id="GO:0000171">
    <property type="term" value="F:ribonuclease MRP activity"/>
    <property type="evidence" value="ECO:0007669"/>
    <property type="project" value="EnsemblFungi"/>
</dbReference>